<feature type="domain" description="Flavodoxin-like" evidence="1">
    <location>
        <begin position="4"/>
        <end position="163"/>
    </location>
</feature>
<reference evidence="2 3" key="1">
    <citation type="submission" date="2016-02" db="EMBL/GenBank/DDBJ databases">
        <title>Genome sequence of Clostridium thermobutyricum DSM 4928.</title>
        <authorList>
            <person name="Poehlein A."/>
            <person name="Daniel R."/>
        </authorList>
    </citation>
    <scope>NUCLEOTIDE SEQUENCE [LARGE SCALE GENOMIC DNA]</scope>
    <source>
        <strain evidence="2 3">DSM 4928</strain>
    </source>
</reference>
<dbReference type="InterPro" id="IPR029039">
    <property type="entry name" value="Flavoprotein-like_sf"/>
</dbReference>
<dbReference type="AlphaFoldDB" id="A0A1V4SW09"/>
<dbReference type="PROSITE" id="PS50902">
    <property type="entry name" value="FLAVODOXIN_LIKE"/>
    <property type="match status" value="1"/>
</dbReference>
<dbReference type="Pfam" id="PF12724">
    <property type="entry name" value="Flavodoxin_5"/>
    <property type="match status" value="1"/>
</dbReference>
<comment type="caution">
    <text evidence="2">The sequence shown here is derived from an EMBL/GenBank/DDBJ whole genome shotgun (WGS) entry which is preliminary data.</text>
</comment>
<sequence length="183" mass="21341">MKKVVVIYGSKYGTTEKYAKWISEELNCDLFSYKNMKKDNLLNYDIIIYGGGLYAGGVKGISILKNNFEKIKAKDIVIFTCGLSEPKDMNDVNQINSNINRIFDLQKNKITIFNLRGGIDYSKLTFLHKTMMKMLKKKVENIEEEKLTNENREFLDTYGKKVYFMDKTEIRDIVDLVKKKMNL</sequence>
<dbReference type="RefSeq" id="WP_080022461.1">
    <property type="nucleotide sequence ID" value="NZ_LTAY01000032.1"/>
</dbReference>
<dbReference type="InterPro" id="IPR008254">
    <property type="entry name" value="Flavodoxin/NO_synth"/>
</dbReference>
<dbReference type="GO" id="GO:0070819">
    <property type="term" value="F:menaquinone-dependent protoporphyrinogen oxidase activity"/>
    <property type="evidence" value="ECO:0007669"/>
    <property type="project" value="TreeGrafter"/>
</dbReference>
<dbReference type="PANTHER" id="PTHR38030:SF2">
    <property type="entry name" value="PROTOPORPHYRINOGEN IX DEHYDROGENASE [QUINONE]"/>
    <property type="match status" value="1"/>
</dbReference>
<dbReference type="InterPro" id="IPR052200">
    <property type="entry name" value="Protoporphyrinogen_IX_DH"/>
</dbReference>
<dbReference type="GO" id="GO:0009055">
    <property type="term" value="F:electron transfer activity"/>
    <property type="evidence" value="ECO:0007669"/>
    <property type="project" value="InterPro"/>
</dbReference>
<evidence type="ECO:0000313" key="2">
    <source>
        <dbReference type="EMBL" id="OPX48387.1"/>
    </source>
</evidence>
<dbReference type="Gene3D" id="3.40.50.360">
    <property type="match status" value="1"/>
</dbReference>
<dbReference type="SUPFAM" id="SSF52218">
    <property type="entry name" value="Flavoproteins"/>
    <property type="match status" value="1"/>
</dbReference>
<dbReference type="GO" id="GO:0006783">
    <property type="term" value="P:heme biosynthetic process"/>
    <property type="evidence" value="ECO:0007669"/>
    <property type="project" value="TreeGrafter"/>
</dbReference>
<protein>
    <submittedName>
        <fullName evidence="2">Flavodoxin</fullName>
    </submittedName>
</protein>
<dbReference type="InterPro" id="IPR001226">
    <property type="entry name" value="Flavodoxin_CS"/>
</dbReference>
<dbReference type="Proteomes" id="UP000191448">
    <property type="component" value="Unassembled WGS sequence"/>
</dbReference>
<proteinExistence type="predicted"/>
<evidence type="ECO:0000259" key="1">
    <source>
        <dbReference type="PROSITE" id="PS50902"/>
    </source>
</evidence>
<dbReference type="PROSITE" id="PS00201">
    <property type="entry name" value="FLAVODOXIN"/>
    <property type="match status" value="1"/>
</dbReference>
<dbReference type="OrthoDB" id="2146857at2"/>
<dbReference type="InterPro" id="IPR026816">
    <property type="entry name" value="Flavodoxin_dom"/>
</dbReference>
<gene>
    <name evidence="2" type="ORF">CLTHE_12100</name>
</gene>
<organism evidence="2 3">
    <name type="scientific">Clostridium thermobutyricum DSM 4928</name>
    <dbReference type="NCBI Taxonomy" id="1121339"/>
    <lineage>
        <taxon>Bacteria</taxon>
        <taxon>Bacillati</taxon>
        <taxon>Bacillota</taxon>
        <taxon>Clostridia</taxon>
        <taxon>Eubacteriales</taxon>
        <taxon>Clostridiaceae</taxon>
        <taxon>Clostridium</taxon>
    </lineage>
</organism>
<dbReference type="EMBL" id="LTAY01000032">
    <property type="protein sequence ID" value="OPX48387.1"/>
    <property type="molecule type" value="Genomic_DNA"/>
</dbReference>
<evidence type="ECO:0000313" key="3">
    <source>
        <dbReference type="Proteomes" id="UP000191448"/>
    </source>
</evidence>
<name>A0A1V4SW09_9CLOT</name>
<dbReference type="PANTHER" id="PTHR38030">
    <property type="entry name" value="PROTOPORPHYRINOGEN IX DEHYDROGENASE [MENAQUINONE]"/>
    <property type="match status" value="1"/>
</dbReference>
<dbReference type="GO" id="GO:0016651">
    <property type="term" value="F:oxidoreductase activity, acting on NAD(P)H"/>
    <property type="evidence" value="ECO:0007669"/>
    <property type="project" value="UniProtKB-ARBA"/>
</dbReference>
<accession>A0A1V4SW09</accession>
<dbReference type="GO" id="GO:0010181">
    <property type="term" value="F:FMN binding"/>
    <property type="evidence" value="ECO:0007669"/>
    <property type="project" value="InterPro"/>
</dbReference>